<keyword evidence="3" id="KW-1185">Reference proteome</keyword>
<dbReference type="AlphaFoldDB" id="A0A239L0V9"/>
<evidence type="ECO:0000313" key="3">
    <source>
        <dbReference type="Proteomes" id="UP000198304"/>
    </source>
</evidence>
<organism evidence="2 3">
    <name type="scientific">Anaerovirgula multivorans</name>
    <dbReference type="NCBI Taxonomy" id="312168"/>
    <lineage>
        <taxon>Bacteria</taxon>
        <taxon>Bacillati</taxon>
        <taxon>Bacillota</taxon>
        <taxon>Clostridia</taxon>
        <taxon>Peptostreptococcales</taxon>
        <taxon>Natronincolaceae</taxon>
        <taxon>Anaerovirgula</taxon>
    </lineage>
</organism>
<gene>
    <name evidence="2" type="ORF">SAMN05446037_105913</name>
</gene>
<feature type="compositionally biased region" description="Basic and acidic residues" evidence="1">
    <location>
        <begin position="1"/>
        <end position="16"/>
    </location>
</feature>
<protein>
    <submittedName>
        <fullName evidence="2">Uncharacterized protein</fullName>
    </submittedName>
</protein>
<dbReference type="Proteomes" id="UP000198304">
    <property type="component" value="Unassembled WGS sequence"/>
</dbReference>
<evidence type="ECO:0000256" key="1">
    <source>
        <dbReference type="SAM" id="MobiDB-lite"/>
    </source>
</evidence>
<evidence type="ECO:0000313" key="2">
    <source>
        <dbReference type="EMBL" id="SNT23622.1"/>
    </source>
</evidence>
<proteinExistence type="predicted"/>
<dbReference type="Gene3D" id="3.90.226.10">
    <property type="entry name" value="2-enoyl-CoA Hydratase, Chain A, domain 1"/>
    <property type="match status" value="1"/>
</dbReference>
<dbReference type="EMBL" id="FZOJ01000059">
    <property type="protein sequence ID" value="SNT23622.1"/>
    <property type="molecule type" value="Genomic_DNA"/>
</dbReference>
<sequence>MTVNKLEDLRQRKEKIQLGGGTKRIADQHEKGKLTARE</sequence>
<accession>A0A239L0V9</accession>
<name>A0A239L0V9_9FIRM</name>
<feature type="non-terminal residue" evidence="2">
    <location>
        <position position="38"/>
    </location>
</feature>
<feature type="compositionally biased region" description="Basic and acidic residues" evidence="1">
    <location>
        <begin position="24"/>
        <end position="38"/>
    </location>
</feature>
<reference evidence="2 3" key="1">
    <citation type="submission" date="2017-06" db="EMBL/GenBank/DDBJ databases">
        <authorList>
            <person name="Kim H.J."/>
            <person name="Triplett B.A."/>
        </authorList>
    </citation>
    <scope>NUCLEOTIDE SEQUENCE [LARGE SCALE GENOMIC DNA]</scope>
    <source>
        <strain evidence="2 3">SCA</strain>
    </source>
</reference>
<feature type="region of interest" description="Disordered" evidence="1">
    <location>
        <begin position="1"/>
        <end position="38"/>
    </location>
</feature>